<dbReference type="OrthoDB" id="2629325at2"/>
<accession>A0A1G7PRL8</accession>
<dbReference type="InterPro" id="IPR032820">
    <property type="entry name" value="ATPase_put"/>
</dbReference>
<evidence type="ECO:0000256" key="1">
    <source>
        <dbReference type="SAM" id="Phobius"/>
    </source>
</evidence>
<feature type="transmembrane region" description="Helical" evidence="1">
    <location>
        <begin position="12"/>
        <end position="37"/>
    </location>
</feature>
<gene>
    <name evidence="2" type="ORF">SAMN04488542_11955</name>
</gene>
<name>A0A1G7PRL8_9BACL</name>
<evidence type="ECO:0000313" key="2">
    <source>
        <dbReference type="EMBL" id="SDF88060.1"/>
    </source>
</evidence>
<sequence>MNDPVKPDNNGNAWKAIGLVTALGTNLAVCTVGGYYLGSWLDRHWLGSGLGIGLGVLVGIVAGILGIITLIKSVMGGKNG</sequence>
<dbReference type="EMBL" id="FNBG01000019">
    <property type="protein sequence ID" value="SDF88060.1"/>
    <property type="molecule type" value="Genomic_DNA"/>
</dbReference>
<keyword evidence="1" id="KW-0812">Transmembrane</keyword>
<feature type="transmembrane region" description="Helical" evidence="1">
    <location>
        <begin position="49"/>
        <end position="71"/>
    </location>
</feature>
<reference evidence="2 3" key="1">
    <citation type="submission" date="2016-10" db="EMBL/GenBank/DDBJ databases">
        <authorList>
            <person name="de Groot N.N."/>
        </authorList>
    </citation>
    <scope>NUCLEOTIDE SEQUENCE [LARGE SCALE GENOMIC DNA]</scope>
    <source>
        <strain evidence="2 3">DSM 28129</strain>
    </source>
</reference>
<dbReference type="Pfam" id="PF09527">
    <property type="entry name" value="ATPase_gene1"/>
    <property type="match status" value="1"/>
</dbReference>
<keyword evidence="1" id="KW-0472">Membrane</keyword>
<keyword evidence="1" id="KW-1133">Transmembrane helix</keyword>
<protein>
    <submittedName>
        <fullName evidence="2">Putative F0F1-ATPase subunit Ca2+/Mg2+ transporter</fullName>
    </submittedName>
</protein>
<dbReference type="STRING" id="670482.SAMN04488542_11955"/>
<dbReference type="AlphaFoldDB" id="A0A1G7PRL8"/>
<dbReference type="Proteomes" id="UP000198972">
    <property type="component" value="Unassembled WGS sequence"/>
</dbReference>
<proteinExistence type="predicted"/>
<evidence type="ECO:0000313" key="3">
    <source>
        <dbReference type="Proteomes" id="UP000198972"/>
    </source>
</evidence>
<dbReference type="RefSeq" id="WP_091232613.1">
    <property type="nucleotide sequence ID" value="NZ_FNBG01000019.1"/>
</dbReference>
<keyword evidence="3" id="KW-1185">Reference proteome</keyword>
<organism evidence="2 3">
    <name type="scientific">Fontibacillus panacisegetis</name>
    <dbReference type="NCBI Taxonomy" id="670482"/>
    <lineage>
        <taxon>Bacteria</taxon>
        <taxon>Bacillati</taxon>
        <taxon>Bacillota</taxon>
        <taxon>Bacilli</taxon>
        <taxon>Bacillales</taxon>
        <taxon>Paenibacillaceae</taxon>
        <taxon>Fontibacillus</taxon>
    </lineage>
</organism>